<dbReference type="EMBL" id="JXXK01000017">
    <property type="protein sequence ID" value="KJF39458.1"/>
    <property type="molecule type" value="Genomic_DNA"/>
</dbReference>
<reference evidence="2" key="1">
    <citation type="submission" date="2015-02" db="EMBL/GenBank/DDBJ databases">
        <title>A novel member of the family Ruminococcaceae isolated from human feces.</title>
        <authorList>
            <person name="Shkoporov A.N."/>
            <person name="Chaplin A.V."/>
            <person name="Motuzova O.V."/>
            <person name="Kafarskaia L.I."/>
            <person name="Khokhlova E.V."/>
            <person name="Efimov B.A."/>
        </authorList>
    </citation>
    <scope>NUCLEOTIDE SEQUENCE [LARGE SCALE GENOMIC DNA]</scope>
    <source>
        <strain evidence="2">585-1</strain>
    </source>
</reference>
<reference evidence="3 7" key="3">
    <citation type="submission" date="2019-08" db="EMBL/GenBank/DDBJ databases">
        <title>In-depth cultivation of the pig gut microbiome towards novel bacterial diversity and tailored functional studies.</title>
        <authorList>
            <person name="Wylensek D."/>
            <person name="Hitch T.C.A."/>
            <person name="Clavel T."/>
        </authorList>
    </citation>
    <scope>NUCLEOTIDE SEQUENCE [LARGE SCALE GENOMIC DNA]</scope>
    <source>
        <strain evidence="3 7">WCA3-601-WT-6J</strain>
    </source>
</reference>
<evidence type="ECO:0000313" key="9">
    <source>
        <dbReference type="Proteomes" id="UP000472755"/>
    </source>
</evidence>
<dbReference type="Proteomes" id="UP000032483">
    <property type="component" value="Unassembled WGS sequence"/>
</dbReference>
<dbReference type="Proteomes" id="UP000472755">
    <property type="component" value="Unassembled WGS sequence"/>
</dbReference>
<dbReference type="PANTHER" id="PTHR43649">
    <property type="entry name" value="ARABINOSE-BINDING PROTEIN-RELATED"/>
    <property type="match status" value="1"/>
</dbReference>
<dbReference type="RefSeq" id="WP_009325331.1">
    <property type="nucleotide sequence ID" value="NZ_CAOJUJ010000048.1"/>
</dbReference>
<evidence type="ECO:0000256" key="1">
    <source>
        <dbReference type="SAM" id="SignalP"/>
    </source>
</evidence>
<keyword evidence="1" id="KW-0732">Signal</keyword>
<dbReference type="Proteomes" id="UP000431913">
    <property type="component" value="Unassembled WGS sequence"/>
</dbReference>
<evidence type="ECO:0000313" key="8">
    <source>
        <dbReference type="Proteomes" id="UP000449193"/>
    </source>
</evidence>
<protein>
    <submittedName>
        <fullName evidence="2">ABC transporter substrate-binding protein</fullName>
    </submittedName>
    <submittedName>
        <fullName evidence="3">Extracellular solute-binding protein</fullName>
    </submittedName>
</protein>
<keyword evidence="6" id="KW-1185">Reference proteome</keyword>
<evidence type="ECO:0000313" key="2">
    <source>
        <dbReference type="EMBL" id="KJF39458.1"/>
    </source>
</evidence>
<evidence type="ECO:0000313" key="3">
    <source>
        <dbReference type="EMBL" id="MST92150.1"/>
    </source>
</evidence>
<dbReference type="GeneID" id="42857289"/>
<dbReference type="EMBL" id="WMZU01000011">
    <property type="protein sequence ID" value="MTS27309.1"/>
    <property type="molecule type" value="Genomic_DNA"/>
</dbReference>
<name>A0A0D8J110_9FIRM</name>
<feature type="chain" id="PRO_5038291018" evidence="1">
    <location>
        <begin position="20"/>
        <end position="450"/>
    </location>
</feature>
<comment type="caution">
    <text evidence="2">The sequence shown here is derived from an EMBL/GenBank/DDBJ whole genome shotgun (WGS) entry which is preliminary data.</text>
</comment>
<dbReference type="AlphaFoldDB" id="A0A0D8J110"/>
<dbReference type="Pfam" id="PF01547">
    <property type="entry name" value="SBP_bac_1"/>
    <property type="match status" value="1"/>
</dbReference>
<dbReference type="Proteomes" id="UP000449193">
    <property type="component" value="Unassembled WGS sequence"/>
</dbReference>
<reference evidence="8 9" key="2">
    <citation type="journal article" date="2019" name="Nat. Med.">
        <title>A library of human gut bacterial isolates paired with longitudinal multiomics data enables mechanistic microbiome research.</title>
        <authorList>
            <person name="Poyet M."/>
            <person name="Groussin M."/>
            <person name="Gibbons S.M."/>
            <person name="Avila-Pacheco J."/>
            <person name="Jiang X."/>
            <person name="Kearney S.M."/>
            <person name="Perrotta A.R."/>
            <person name="Berdy B."/>
            <person name="Zhao S."/>
            <person name="Lieberman T.D."/>
            <person name="Swanson P.K."/>
            <person name="Smith M."/>
            <person name="Roesemann S."/>
            <person name="Alexander J.E."/>
            <person name="Rich S.A."/>
            <person name="Livny J."/>
            <person name="Vlamakis H."/>
            <person name="Clish C."/>
            <person name="Bullock K."/>
            <person name="Deik A."/>
            <person name="Scott J."/>
            <person name="Pierce K.A."/>
            <person name="Xavier R.J."/>
            <person name="Alm E.J."/>
        </authorList>
    </citation>
    <scope>NUCLEOTIDE SEQUENCE [LARGE SCALE GENOMIC DNA]</scope>
    <source>
        <strain evidence="4 9">BIOML-A4</strain>
        <strain evidence="5 8">BIOML-A7</strain>
    </source>
</reference>
<dbReference type="EMBL" id="WMZR01000005">
    <property type="protein sequence ID" value="MTS50981.1"/>
    <property type="molecule type" value="Genomic_DNA"/>
</dbReference>
<accession>A0A0D8J110</accession>
<evidence type="ECO:0000313" key="4">
    <source>
        <dbReference type="EMBL" id="MTS27309.1"/>
    </source>
</evidence>
<proteinExistence type="predicted"/>
<organism evidence="2 6">
    <name type="scientific">Ruthenibacterium lactatiformans</name>
    <dbReference type="NCBI Taxonomy" id="1550024"/>
    <lineage>
        <taxon>Bacteria</taxon>
        <taxon>Bacillati</taxon>
        <taxon>Bacillota</taxon>
        <taxon>Clostridia</taxon>
        <taxon>Eubacteriales</taxon>
        <taxon>Oscillospiraceae</taxon>
        <taxon>Ruthenibacterium</taxon>
    </lineage>
</organism>
<evidence type="ECO:0000313" key="6">
    <source>
        <dbReference type="Proteomes" id="UP000032483"/>
    </source>
</evidence>
<dbReference type="PROSITE" id="PS51257">
    <property type="entry name" value="PROKAR_LIPOPROTEIN"/>
    <property type="match status" value="1"/>
</dbReference>
<dbReference type="Gene3D" id="3.40.190.10">
    <property type="entry name" value="Periplasmic binding protein-like II"/>
    <property type="match status" value="2"/>
</dbReference>
<dbReference type="EMBL" id="VUNJ01000008">
    <property type="protein sequence ID" value="MST92150.1"/>
    <property type="molecule type" value="Genomic_DNA"/>
</dbReference>
<dbReference type="PATRIC" id="fig|1550024.3.peg.2724"/>
<dbReference type="InterPro" id="IPR006059">
    <property type="entry name" value="SBP"/>
</dbReference>
<feature type="signal peptide" evidence="1">
    <location>
        <begin position="1"/>
        <end position="19"/>
    </location>
</feature>
<sequence length="450" mass="47528">MKKTLAIILALCLGASMLAACGGSGSSAPASASVAGSTGSSAPEAKPVEIRVVTSYGGDDGNRANYEEAVAGYEAATGNTVVDESATSNEQWKAQVKADFQTGSEPDVLFFFTGTDASEFIKNGKVVSIEEIRKEYPDYASNMLDAAMPLSFVDAKAYAVPSSGYWEGMFVNKTVLADCGLEVPGPDTTWDEFMEMCETIKSKGYTPIACSLQEVPHYWFEFCILNQGDVAKHAEVPASGADEAGQRWVAGLNTLKEMYEKGYFPANTLTAGDADTFQMMADNKAAFAIDGSWKVGWFTGSEDAAGNVENIDDYTVTYVPGSGSRKATDIVGGISMGYYITEKAWSDPEKRDAAVQFVEYMTTDDMVNKFAGGAPTALKSGLPEAADTDSLHAAAVTMFNGKTGMASAVQDALNQTARGVLFASVKDVVTGTLAPEEAIETALATPLADS</sequence>
<evidence type="ECO:0000313" key="5">
    <source>
        <dbReference type="EMBL" id="MTS50981.1"/>
    </source>
</evidence>
<dbReference type="InterPro" id="IPR050490">
    <property type="entry name" value="Bact_solute-bd_prot1"/>
</dbReference>
<dbReference type="SUPFAM" id="SSF53850">
    <property type="entry name" value="Periplasmic binding protein-like II"/>
    <property type="match status" value="1"/>
</dbReference>
<gene>
    <name evidence="3" type="ORF">FYJ76_09405</name>
    <name evidence="5" type="ORF">GMD52_05430</name>
    <name evidence="4" type="ORF">GMD59_08405</name>
    <name evidence="2" type="ORF">TQ39_11955</name>
</gene>
<evidence type="ECO:0000313" key="7">
    <source>
        <dbReference type="Proteomes" id="UP000431913"/>
    </source>
</evidence>